<dbReference type="PANTHER" id="PTHR30485">
    <property type="entry name" value="NI/FE-HYDROGENASE 1 B-TYPE CYTOCHROME SUBUNIT"/>
    <property type="match status" value="1"/>
</dbReference>
<feature type="domain" description="Cytochrome b561 bacterial/Ni-hydrogenase" evidence="7">
    <location>
        <begin position="44"/>
        <end position="291"/>
    </location>
</feature>
<dbReference type="GO" id="GO:0009055">
    <property type="term" value="F:electron transfer activity"/>
    <property type="evidence" value="ECO:0007669"/>
    <property type="project" value="InterPro"/>
</dbReference>
<keyword evidence="2" id="KW-1003">Cell membrane</keyword>
<keyword evidence="4 6" id="KW-1133">Transmembrane helix</keyword>
<organism evidence="8 9">
    <name type="scientific">Nitrospira tepida</name>
    <dbReference type="NCBI Taxonomy" id="2973512"/>
    <lineage>
        <taxon>Bacteria</taxon>
        <taxon>Pseudomonadati</taxon>
        <taxon>Nitrospirota</taxon>
        <taxon>Nitrospiria</taxon>
        <taxon>Nitrospirales</taxon>
        <taxon>Nitrospiraceae</taxon>
        <taxon>Nitrospira</taxon>
    </lineage>
</organism>
<dbReference type="InterPro" id="IPR051542">
    <property type="entry name" value="Hydrogenase_cytochrome"/>
</dbReference>
<evidence type="ECO:0000256" key="4">
    <source>
        <dbReference type="ARBA" id="ARBA00022989"/>
    </source>
</evidence>
<dbReference type="EMBL" id="OX365700">
    <property type="protein sequence ID" value="CAI4030980.1"/>
    <property type="molecule type" value="Genomic_DNA"/>
</dbReference>
<reference evidence="8" key="1">
    <citation type="submission" date="2022-10" db="EMBL/GenBank/DDBJ databases">
        <authorList>
            <person name="Koch H."/>
        </authorList>
    </citation>
    <scope>NUCLEOTIDE SEQUENCE</scope>
    <source>
        <strain evidence="8">DNF</strain>
    </source>
</reference>
<feature type="transmembrane region" description="Helical" evidence="6">
    <location>
        <begin position="51"/>
        <end position="71"/>
    </location>
</feature>
<dbReference type="KEGG" id="nti:DNFV4_01412"/>
<keyword evidence="5 6" id="KW-0472">Membrane</keyword>
<keyword evidence="3 6" id="KW-0812">Transmembrane</keyword>
<evidence type="ECO:0000256" key="3">
    <source>
        <dbReference type="ARBA" id="ARBA00022692"/>
    </source>
</evidence>
<dbReference type="InterPro" id="IPR011577">
    <property type="entry name" value="Cyt_b561_bac/Ni-Hgenase"/>
</dbReference>
<dbReference type="SUPFAM" id="SSF81342">
    <property type="entry name" value="Transmembrane di-heme cytochromes"/>
    <property type="match status" value="1"/>
</dbReference>
<evidence type="ECO:0000256" key="6">
    <source>
        <dbReference type="SAM" id="Phobius"/>
    </source>
</evidence>
<dbReference type="GO" id="GO:0005886">
    <property type="term" value="C:plasma membrane"/>
    <property type="evidence" value="ECO:0007669"/>
    <property type="project" value="UniProtKB-SubCell"/>
</dbReference>
<evidence type="ECO:0000256" key="5">
    <source>
        <dbReference type="ARBA" id="ARBA00023136"/>
    </source>
</evidence>
<dbReference type="GO" id="GO:0022904">
    <property type="term" value="P:respiratory electron transport chain"/>
    <property type="evidence" value="ECO:0007669"/>
    <property type="project" value="InterPro"/>
</dbReference>
<sequence>MTTAGDPNTETIVRIDKIEPAEWAAQADPVQATPRARPDSRTYRHTAPVRLSHWVNVACLFVLIGSGLQIFNAHPALYWGDRSDRDEPFLAMRAVRSDSGEPRGITTILGHEFDTTGLLGYSGGRARGFPAWATIPGPQWLAMGRQWHLFFAWLFVVNGLIFWAYGWLSRHFTRDVIPQGRDLRMIGRAVRDHLRLKHPTSEDAKHYNVLQKLAYAAVILGLGPLIVLTGLTMSPTIDAAAPWLLDLFGGRQSARTLHFLACFAFVGFIVIHVSQVILTGLVNNLRSMITGWYRLPEEEQIHDLRHTT</sequence>
<dbReference type="Proteomes" id="UP001179121">
    <property type="component" value="Chromosome"/>
</dbReference>
<dbReference type="GO" id="GO:0020037">
    <property type="term" value="F:heme binding"/>
    <property type="evidence" value="ECO:0007669"/>
    <property type="project" value="TreeGrafter"/>
</dbReference>
<dbReference type="InterPro" id="IPR016174">
    <property type="entry name" value="Di-haem_cyt_TM"/>
</dbReference>
<gene>
    <name evidence="8" type="ORF">DNFV4_01412</name>
</gene>
<feature type="transmembrane region" description="Helical" evidence="6">
    <location>
        <begin position="257"/>
        <end position="278"/>
    </location>
</feature>
<dbReference type="Gene3D" id="1.20.950.20">
    <property type="entry name" value="Transmembrane di-heme cytochromes, Chain C"/>
    <property type="match status" value="1"/>
</dbReference>
<name>A0AA86T3D2_9BACT</name>
<comment type="subcellular location">
    <subcellularLocation>
        <location evidence="1">Cell membrane</location>
        <topology evidence="1">Multi-pass membrane protein</topology>
    </subcellularLocation>
</comment>
<dbReference type="Pfam" id="PF01292">
    <property type="entry name" value="Ni_hydr_CYTB"/>
    <property type="match status" value="1"/>
</dbReference>
<protein>
    <submittedName>
        <fullName evidence="8">B-type cytochrome-containing enzyme</fullName>
    </submittedName>
</protein>
<evidence type="ECO:0000256" key="1">
    <source>
        <dbReference type="ARBA" id="ARBA00004651"/>
    </source>
</evidence>
<dbReference type="RefSeq" id="WP_289267945.1">
    <property type="nucleotide sequence ID" value="NZ_OX365700.1"/>
</dbReference>
<accession>A0AA86T3D2</accession>
<evidence type="ECO:0000256" key="2">
    <source>
        <dbReference type="ARBA" id="ARBA00022475"/>
    </source>
</evidence>
<evidence type="ECO:0000259" key="7">
    <source>
        <dbReference type="Pfam" id="PF01292"/>
    </source>
</evidence>
<feature type="transmembrane region" description="Helical" evidence="6">
    <location>
        <begin position="213"/>
        <end position="237"/>
    </location>
</feature>
<proteinExistence type="predicted"/>
<evidence type="ECO:0000313" key="8">
    <source>
        <dbReference type="EMBL" id="CAI4030980.1"/>
    </source>
</evidence>
<keyword evidence="9" id="KW-1185">Reference proteome</keyword>
<evidence type="ECO:0000313" key="9">
    <source>
        <dbReference type="Proteomes" id="UP001179121"/>
    </source>
</evidence>
<dbReference type="AlphaFoldDB" id="A0AA86T3D2"/>
<feature type="transmembrane region" description="Helical" evidence="6">
    <location>
        <begin position="147"/>
        <end position="168"/>
    </location>
</feature>
<dbReference type="PANTHER" id="PTHR30485:SF1">
    <property type="entry name" value="CYTOCHROME YDHU-RELATED"/>
    <property type="match status" value="1"/>
</dbReference>